<dbReference type="FunFam" id="1.10.340.30:FF:000004">
    <property type="entry name" value="DNA-3-methyladenine glycosylase II"/>
    <property type="match status" value="1"/>
</dbReference>
<name>A0A143YQP4_9LACT</name>
<dbReference type="InterPro" id="IPR051912">
    <property type="entry name" value="Alkylbase_DNA_Glycosylase/TA"/>
</dbReference>
<evidence type="ECO:0000256" key="4">
    <source>
        <dbReference type="ARBA" id="ARBA00022763"/>
    </source>
</evidence>
<proteinExistence type="inferred from homology"/>
<dbReference type="Gene3D" id="1.10.340.30">
    <property type="entry name" value="Hypothetical protein, domain 2"/>
    <property type="match status" value="1"/>
</dbReference>
<keyword evidence="4" id="KW-0227">DNA damage</keyword>
<evidence type="ECO:0000313" key="8">
    <source>
        <dbReference type="Proteomes" id="UP000242754"/>
    </source>
</evidence>
<accession>A0A143YQP4</accession>
<protein>
    <recommendedName>
        <fullName evidence="3">DNA-3-methyladenine glycosylase II</fullName>
        <ecNumber evidence="3">3.2.2.21</ecNumber>
    </recommendedName>
</protein>
<evidence type="ECO:0000259" key="6">
    <source>
        <dbReference type="SMART" id="SM00478"/>
    </source>
</evidence>
<dbReference type="PANTHER" id="PTHR43003:SF5">
    <property type="entry name" value="DNA-3-METHYLADENINE GLYCOSYLASE"/>
    <property type="match status" value="1"/>
</dbReference>
<gene>
    <name evidence="7" type="ORF">Tpal_1970</name>
</gene>
<evidence type="ECO:0000256" key="1">
    <source>
        <dbReference type="ARBA" id="ARBA00000086"/>
    </source>
</evidence>
<dbReference type="EMBL" id="FJNE01000006">
    <property type="protein sequence ID" value="CZQ96198.1"/>
    <property type="molecule type" value="Genomic_DNA"/>
</dbReference>
<keyword evidence="8" id="KW-1185">Reference proteome</keyword>
<evidence type="ECO:0000313" key="7">
    <source>
        <dbReference type="EMBL" id="CZQ96198.1"/>
    </source>
</evidence>
<dbReference type="InterPro" id="IPR011257">
    <property type="entry name" value="DNA_glycosylase"/>
</dbReference>
<feature type="domain" description="HhH-GPD" evidence="6">
    <location>
        <begin position="47"/>
        <end position="198"/>
    </location>
</feature>
<dbReference type="SUPFAM" id="SSF48150">
    <property type="entry name" value="DNA-glycosylase"/>
    <property type="match status" value="1"/>
</dbReference>
<dbReference type="Proteomes" id="UP000242754">
    <property type="component" value="Unassembled WGS sequence"/>
</dbReference>
<sequence length="233" mass="26776">MNFHYDEEAIRYLKEKDAALGAVIDRIGPIERPIDADLFSALVNNIVGQQISMKAQETVWGRMLAKFGAITPENIQRATVEEIQQCGLSTRKATYIHEAAEKVITGECDLAALRDMSDKDVIDKLSQLRGIGKWTAEMLLIFSMGRPDVMSWDDLAIHRGLRMLHHHRKITKELFQKYKRRYSPYGSVASLYLWEVSVGILPEMKDYAPLTEAEKKKRLKQRKELKRAEKQTL</sequence>
<evidence type="ECO:0000256" key="2">
    <source>
        <dbReference type="ARBA" id="ARBA00010817"/>
    </source>
</evidence>
<dbReference type="PANTHER" id="PTHR43003">
    <property type="entry name" value="DNA-3-METHYLADENINE GLYCOSYLASE"/>
    <property type="match status" value="1"/>
</dbReference>
<keyword evidence="5" id="KW-0234">DNA repair</keyword>
<dbReference type="GO" id="GO:0005737">
    <property type="term" value="C:cytoplasm"/>
    <property type="evidence" value="ECO:0007669"/>
    <property type="project" value="TreeGrafter"/>
</dbReference>
<dbReference type="InterPro" id="IPR003265">
    <property type="entry name" value="HhH-GPD_domain"/>
</dbReference>
<dbReference type="GO" id="GO:0008725">
    <property type="term" value="F:DNA-3-methyladenine glycosylase activity"/>
    <property type="evidence" value="ECO:0007669"/>
    <property type="project" value="TreeGrafter"/>
</dbReference>
<dbReference type="OrthoDB" id="9785929at2"/>
<dbReference type="SMART" id="SM00478">
    <property type="entry name" value="ENDO3c"/>
    <property type="match status" value="1"/>
</dbReference>
<dbReference type="AlphaFoldDB" id="A0A143YQP4"/>
<dbReference type="GO" id="GO:0032993">
    <property type="term" value="C:protein-DNA complex"/>
    <property type="evidence" value="ECO:0007669"/>
    <property type="project" value="TreeGrafter"/>
</dbReference>
<dbReference type="EC" id="3.2.2.21" evidence="3"/>
<dbReference type="PROSITE" id="PS00516">
    <property type="entry name" value="ALKYLBASE_DNA_GLYCOS"/>
    <property type="match status" value="1"/>
</dbReference>
<comment type="similarity">
    <text evidence="2">Belongs to the alkylbase DNA glycosidase AlkA family.</text>
</comment>
<dbReference type="GO" id="GO:0006285">
    <property type="term" value="P:base-excision repair, AP site formation"/>
    <property type="evidence" value="ECO:0007669"/>
    <property type="project" value="TreeGrafter"/>
</dbReference>
<dbReference type="Pfam" id="PF00730">
    <property type="entry name" value="HhH-GPD"/>
    <property type="match status" value="1"/>
</dbReference>
<dbReference type="RefSeq" id="WP_087033536.1">
    <property type="nucleotide sequence ID" value="NZ_FJNE01000006.1"/>
</dbReference>
<evidence type="ECO:0000256" key="5">
    <source>
        <dbReference type="ARBA" id="ARBA00023204"/>
    </source>
</evidence>
<evidence type="ECO:0000256" key="3">
    <source>
        <dbReference type="ARBA" id="ARBA00012000"/>
    </source>
</evidence>
<dbReference type="CDD" id="cd00056">
    <property type="entry name" value="ENDO3c"/>
    <property type="match status" value="1"/>
</dbReference>
<organism evidence="7 8">
    <name type="scientific">Trichococcus palustris</name>
    <dbReference type="NCBI Taxonomy" id="140314"/>
    <lineage>
        <taxon>Bacteria</taxon>
        <taxon>Bacillati</taxon>
        <taxon>Bacillota</taxon>
        <taxon>Bacilli</taxon>
        <taxon>Lactobacillales</taxon>
        <taxon>Carnobacteriaceae</taxon>
        <taxon>Trichococcus</taxon>
    </lineage>
</organism>
<dbReference type="STRING" id="140314.SAMN04488076_1047"/>
<comment type="catalytic activity">
    <reaction evidence="1">
        <text>Hydrolysis of alkylated DNA, releasing 3-methyladenine, 3-methylguanine, 7-methylguanine and 7-methyladenine.</text>
        <dbReference type="EC" id="3.2.2.21"/>
    </reaction>
</comment>
<dbReference type="Gene3D" id="1.10.1670.40">
    <property type="match status" value="1"/>
</dbReference>
<dbReference type="InterPro" id="IPR000035">
    <property type="entry name" value="Alkylbase_DNA_glycsylse_CS"/>
</dbReference>
<dbReference type="GO" id="GO:0043916">
    <property type="term" value="F:DNA-7-methylguanine glycosylase activity"/>
    <property type="evidence" value="ECO:0007669"/>
    <property type="project" value="TreeGrafter"/>
</dbReference>
<dbReference type="GO" id="GO:0032131">
    <property type="term" value="F:alkylated DNA binding"/>
    <property type="evidence" value="ECO:0007669"/>
    <property type="project" value="TreeGrafter"/>
</dbReference>
<dbReference type="GO" id="GO:0006307">
    <property type="term" value="P:DNA alkylation repair"/>
    <property type="evidence" value="ECO:0007669"/>
    <property type="project" value="TreeGrafter"/>
</dbReference>
<reference evidence="7 8" key="1">
    <citation type="submission" date="2016-02" db="EMBL/GenBank/DDBJ databases">
        <authorList>
            <person name="Wen L."/>
            <person name="He K."/>
            <person name="Yang H."/>
        </authorList>
    </citation>
    <scope>NUCLEOTIDE SEQUENCE [LARGE SCALE GENOMIC DNA]</scope>
    <source>
        <strain evidence="7">Trichococcus palustris</strain>
    </source>
</reference>